<sequence length="49" mass="5781">MHYWGEAWQVQSEYYMQPLSHEPKWEYWGYKACGVSQVHHVSALGKAPV</sequence>
<comment type="caution">
    <text evidence="1">The sequence shown here is derived from an EMBL/GenBank/DDBJ whole genome shotgun (WGS) entry which is preliminary data.</text>
</comment>
<reference evidence="1 2" key="1">
    <citation type="journal article" date="2012" name="J. Bacteriol.">
        <title>Draft Genome Sequence of the Volcano-Inhabiting Thermoacidophilic Methanotroph Methylacidiphilum fumariolicum Strain SolV.</title>
        <authorList>
            <person name="Khadem A.F."/>
            <person name="Wieczorek A.S."/>
            <person name="Pol A."/>
            <person name="Vuilleumier S."/>
            <person name="Harhangi H.R."/>
            <person name="Dunfield P.F."/>
            <person name="Kalyuzhnaya M.G."/>
            <person name="Murrell J.C."/>
            <person name="Francoijs K.-J."/>
            <person name="Stunnenberg H.G."/>
            <person name="Stein L.Y."/>
            <person name="DiSpirito A.A."/>
            <person name="Semrau J.D."/>
            <person name="Lajus A."/>
            <person name="Medigue C."/>
            <person name="Klotz M.G."/>
            <person name="Jetten M.S.M."/>
            <person name="Op den Camp H.J.M."/>
        </authorList>
    </citation>
    <scope>NUCLEOTIDE SEQUENCE [LARGE SCALE GENOMIC DNA]</scope>
    <source>
        <strain evidence="1 2">SolV</strain>
    </source>
</reference>
<protein>
    <submittedName>
        <fullName evidence="1">Uncharacterized protein</fullName>
    </submittedName>
</protein>
<proteinExistence type="predicted"/>
<dbReference type="AlphaFoldDB" id="I0K133"/>
<evidence type="ECO:0000313" key="1">
    <source>
        <dbReference type="EMBL" id="CCG93202.1"/>
    </source>
</evidence>
<name>I0K133_METFB</name>
<accession>I0K133</accession>
<evidence type="ECO:0000313" key="2">
    <source>
        <dbReference type="Proteomes" id="UP000004837"/>
    </source>
</evidence>
<dbReference type="EMBL" id="CAHT01000104">
    <property type="protein sequence ID" value="CCG93202.1"/>
    <property type="molecule type" value="Genomic_DNA"/>
</dbReference>
<organism evidence="1 2">
    <name type="scientific">Methylacidiphilum fumariolicum (strain SolV)</name>
    <dbReference type="NCBI Taxonomy" id="1156937"/>
    <lineage>
        <taxon>Bacteria</taxon>
        <taxon>Pseudomonadati</taxon>
        <taxon>Verrucomicrobiota</taxon>
        <taxon>Methylacidiphilae</taxon>
        <taxon>Methylacidiphilales</taxon>
        <taxon>Methylacidiphilaceae</taxon>
        <taxon>Methylacidiphilum (ex Ratnadevi et al. 2023)</taxon>
    </lineage>
</organism>
<dbReference type="Proteomes" id="UP000004837">
    <property type="component" value="Unassembled WGS sequence"/>
</dbReference>
<gene>
    <name evidence="1" type="ORF">MFUM_940077</name>
</gene>
<dbReference type="InParanoid" id="I0K133"/>